<evidence type="ECO:0000256" key="2">
    <source>
        <dbReference type="RuleBase" id="RU102079"/>
    </source>
</evidence>
<reference evidence="4 5" key="1">
    <citation type="submission" date="2024-02" db="EMBL/GenBank/DDBJ databases">
        <title>Chromosome-scale genome assembly of the rough periwinkle Littorina saxatilis.</title>
        <authorList>
            <person name="De Jode A."/>
            <person name="Faria R."/>
            <person name="Formenti G."/>
            <person name="Sims Y."/>
            <person name="Smith T.P."/>
            <person name="Tracey A."/>
            <person name="Wood J.M.D."/>
            <person name="Zagrodzka Z.B."/>
            <person name="Johannesson K."/>
            <person name="Butlin R.K."/>
            <person name="Leder E.H."/>
        </authorList>
    </citation>
    <scope>NUCLEOTIDE SEQUENCE [LARGE SCALE GENOMIC DNA]</scope>
    <source>
        <strain evidence="4">Snail1</strain>
        <tissue evidence="4">Muscle</tissue>
    </source>
</reference>
<dbReference type="PROSITE" id="PS51304">
    <property type="entry name" value="GALECTIN"/>
    <property type="match status" value="1"/>
</dbReference>
<dbReference type="InterPro" id="IPR001079">
    <property type="entry name" value="Galectin_CRD"/>
</dbReference>
<keyword evidence="5" id="KW-1185">Reference proteome</keyword>
<dbReference type="GO" id="GO:0030246">
    <property type="term" value="F:carbohydrate binding"/>
    <property type="evidence" value="ECO:0007669"/>
    <property type="project" value="UniProtKB-UniRule"/>
</dbReference>
<evidence type="ECO:0000313" key="4">
    <source>
        <dbReference type="EMBL" id="KAK7097802.1"/>
    </source>
</evidence>
<proteinExistence type="predicted"/>
<dbReference type="InterPro" id="IPR013320">
    <property type="entry name" value="ConA-like_dom_sf"/>
</dbReference>
<evidence type="ECO:0000259" key="3">
    <source>
        <dbReference type="PROSITE" id="PS51304"/>
    </source>
</evidence>
<dbReference type="AlphaFoldDB" id="A0AAN9G7G6"/>
<protein>
    <recommendedName>
        <fullName evidence="2">Galectin</fullName>
    </recommendedName>
</protein>
<dbReference type="EMBL" id="JBAMIC010000013">
    <property type="protein sequence ID" value="KAK7097802.1"/>
    <property type="molecule type" value="Genomic_DNA"/>
</dbReference>
<dbReference type="SUPFAM" id="SSF49899">
    <property type="entry name" value="Concanavalin A-like lectins/glucanases"/>
    <property type="match status" value="1"/>
</dbReference>
<evidence type="ECO:0000313" key="5">
    <source>
        <dbReference type="Proteomes" id="UP001374579"/>
    </source>
</evidence>
<evidence type="ECO:0000256" key="1">
    <source>
        <dbReference type="ARBA" id="ARBA00022734"/>
    </source>
</evidence>
<sequence>MYDGRGNRPLKLELHFTKNYALFLSYMNGGFTPEHQRVTSPAFPLSESTPFLLELVASSDFVLDIYVNGTFYHSSHTLPASVTTITGVKFSNDVNLHELDLWCQ</sequence>
<gene>
    <name evidence="4" type="ORF">V1264_004727</name>
</gene>
<feature type="domain" description="Galectin" evidence="3">
    <location>
        <begin position="1"/>
        <end position="102"/>
    </location>
</feature>
<dbReference type="Gene3D" id="2.60.120.200">
    <property type="match status" value="1"/>
</dbReference>
<dbReference type="Pfam" id="PF00337">
    <property type="entry name" value="Gal-bind_lectin"/>
    <property type="match status" value="1"/>
</dbReference>
<accession>A0AAN9G7G6</accession>
<comment type="caution">
    <text evidence="4">The sequence shown here is derived from an EMBL/GenBank/DDBJ whole genome shotgun (WGS) entry which is preliminary data.</text>
</comment>
<keyword evidence="1 2" id="KW-0430">Lectin</keyword>
<organism evidence="4 5">
    <name type="scientific">Littorina saxatilis</name>
    <dbReference type="NCBI Taxonomy" id="31220"/>
    <lineage>
        <taxon>Eukaryota</taxon>
        <taxon>Metazoa</taxon>
        <taxon>Spiralia</taxon>
        <taxon>Lophotrochozoa</taxon>
        <taxon>Mollusca</taxon>
        <taxon>Gastropoda</taxon>
        <taxon>Caenogastropoda</taxon>
        <taxon>Littorinimorpha</taxon>
        <taxon>Littorinoidea</taxon>
        <taxon>Littorinidae</taxon>
        <taxon>Littorina</taxon>
    </lineage>
</organism>
<dbReference type="Proteomes" id="UP001374579">
    <property type="component" value="Unassembled WGS sequence"/>
</dbReference>
<name>A0AAN9G7G6_9CAEN</name>